<dbReference type="InterPro" id="IPR036754">
    <property type="entry name" value="YbaK/aa-tRNA-synt-asso_dom_sf"/>
</dbReference>
<comment type="similarity">
    <text evidence="1">Belongs to the PRORSD1 family.</text>
</comment>
<keyword evidence="5" id="KW-1185">Reference proteome</keyword>
<evidence type="ECO:0000313" key="4">
    <source>
        <dbReference type="EMBL" id="MBD7895241.1"/>
    </source>
</evidence>
<dbReference type="EMBL" id="JACSQW010000013">
    <property type="protein sequence ID" value="MBD7895241.1"/>
    <property type="molecule type" value="Genomic_DNA"/>
</dbReference>
<dbReference type="Gene3D" id="3.90.960.10">
    <property type="entry name" value="YbaK/aminoacyl-tRNA synthetase-associated domain"/>
    <property type="match status" value="1"/>
</dbReference>
<protein>
    <submittedName>
        <fullName evidence="4">Prolyl-tRNA synthetase associated domain-containing protein</fullName>
    </submittedName>
</protein>
<keyword evidence="2" id="KW-0648">Protein biosynthesis</keyword>
<dbReference type="InterPro" id="IPR040285">
    <property type="entry name" value="ProX/PRXD1"/>
</dbReference>
<dbReference type="InterPro" id="IPR007214">
    <property type="entry name" value="YbaK/aa-tRNA-synth-assoc-dom"/>
</dbReference>
<dbReference type="Pfam" id="PF04073">
    <property type="entry name" value="tRNA_edit"/>
    <property type="match status" value="1"/>
</dbReference>
<accession>A0ABR8PD73</accession>
<name>A0ABR8PD73_9LACO</name>
<organism evidence="4 5">
    <name type="scientific">Limosilactobacillus avistercoris</name>
    <dbReference type="NCBI Taxonomy" id="2762243"/>
    <lineage>
        <taxon>Bacteria</taxon>
        <taxon>Bacillati</taxon>
        <taxon>Bacillota</taxon>
        <taxon>Bacilli</taxon>
        <taxon>Lactobacillales</taxon>
        <taxon>Lactobacillaceae</taxon>
        <taxon>Limosilactobacillus</taxon>
    </lineage>
</organism>
<dbReference type="PANTHER" id="PTHR31423">
    <property type="entry name" value="YBAK DOMAIN-CONTAINING PROTEIN"/>
    <property type="match status" value="1"/>
</dbReference>
<dbReference type="PANTHER" id="PTHR31423:SF3">
    <property type="entry name" value="PROLYL-TRNA SYNTHETASE ASSOCIATED DOMAIN-CONTAINING PROTEIN 1-RELATED"/>
    <property type="match status" value="1"/>
</dbReference>
<evidence type="ECO:0000256" key="2">
    <source>
        <dbReference type="ARBA" id="ARBA00022917"/>
    </source>
</evidence>
<dbReference type="Proteomes" id="UP000616837">
    <property type="component" value="Unassembled WGS sequence"/>
</dbReference>
<sequence length="162" mass="18854">MNPQQIYQLLDKAKINYEVIHHPVVFTSAEADRYVEKYSFARTKNLFLRTHNRKSYFLYVLLENNQFVEKTFRQAVGTSRLSFVSLIELKQILGIEPGSVSPFNLLNDQDKQVKLIVSRQVLVDNDLIGVHPNDNTQTIILRTTDLLKFLECNKINTRIIND</sequence>
<dbReference type="CDD" id="cd04335">
    <property type="entry name" value="PrdX_deacylase"/>
    <property type="match status" value="1"/>
</dbReference>
<dbReference type="RefSeq" id="WP_191684577.1">
    <property type="nucleotide sequence ID" value="NZ_JACSQW010000013.1"/>
</dbReference>
<gene>
    <name evidence="4" type="ORF">H9564_05915</name>
</gene>
<evidence type="ECO:0000256" key="1">
    <source>
        <dbReference type="ARBA" id="ARBA00010201"/>
    </source>
</evidence>
<feature type="domain" description="YbaK/aminoacyl-tRNA synthetase-associated" evidence="3">
    <location>
        <begin position="22"/>
        <end position="149"/>
    </location>
</feature>
<reference evidence="4 5" key="1">
    <citation type="submission" date="2020-08" db="EMBL/GenBank/DDBJ databases">
        <title>A Genomic Blueprint of the Chicken Gut Microbiome.</title>
        <authorList>
            <person name="Gilroy R."/>
            <person name="Ravi A."/>
            <person name="Getino M."/>
            <person name="Pursley I."/>
            <person name="Horton D.L."/>
            <person name="Alikhan N.-F."/>
            <person name="Baker D."/>
            <person name="Gharbi K."/>
            <person name="Hall N."/>
            <person name="Watson M."/>
            <person name="Adriaenssens E.M."/>
            <person name="Foster-Nyarko E."/>
            <person name="Jarju S."/>
            <person name="Secka A."/>
            <person name="Antonio M."/>
            <person name="Oren A."/>
            <person name="Chaudhuri R."/>
            <person name="La Ragione R.M."/>
            <person name="Hildebrand F."/>
            <person name="Pallen M.J."/>
        </authorList>
    </citation>
    <scope>NUCLEOTIDE SEQUENCE [LARGE SCALE GENOMIC DNA]</scope>
    <source>
        <strain evidence="4 5">Sa3CUN2</strain>
    </source>
</reference>
<evidence type="ECO:0000259" key="3">
    <source>
        <dbReference type="Pfam" id="PF04073"/>
    </source>
</evidence>
<evidence type="ECO:0000313" key="5">
    <source>
        <dbReference type="Proteomes" id="UP000616837"/>
    </source>
</evidence>
<dbReference type="SUPFAM" id="SSF55826">
    <property type="entry name" value="YbaK/ProRS associated domain"/>
    <property type="match status" value="1"/>
</dbReference>
<proteinExistence type="inferred from homology"/>
<comment type="caution">
    <text evidence="4">The sequence shown here is derived from an EMBL/GenBank/DDBJ whole genome shotgun (WGS) entry which is preliminary data.</text>
</comment>